<evidence type="ECO:0000313" key="2">
    <source>
        <dbReference type="EMBL" id="GLD73937.1"/>
    </source>
</evidence>
<dbReference type="AlphaFoldDB" id="A0AAD3RMG9"/>
<keyword evidence="2" id="KW-0131">Cell cycle</keyword>
<feature type="region of interest" description="Disordered" evidence="1">
    <location>
        <begin position="87"/>
        <end position="118"/>
    </location>
</feature>
<sequence length="140" mass="15484">MDRLIAAVLKNYWLQAGSSHEPVTGVAFVFWDMAATEMNTAGTEGDQKEKLLSPSEEDTVLNDTAAPLNFSELTPCQFGISIQSFTPAASSNRKDKSRLAQIKARRRSNIGVRGSPETNSLIRFMAQQRMKTPLTHQTPE</sequence>
<evidence type="ECO:0000313" key="3">
    <source>
        <dbReference type="Proteomes" id="UP001279410"/>
    </source>
</evidence>
<name>A0AAD3RMG9_LATJO</name>
<organism evidence="2 3">
    <name type="scientific">Lates japonicus</name>
    <name type="common">Japanese lates</name>
    <dbReference type="NCBI Taxonomy" id="270547"/>
    <lineage>
        <taxon>Eukaryota</taxon>
        <taxon>Metazoa</taxon>
        <taxon>Chordata</taxon>
        <taxon>Craniata</taxon>
        <taxon>Vertebrata</taxon>
        <taxon>Euteleostomi</taxon>
        <taxon>Actinopterygii</taxon>
        <taxon>Neopterygii</taxon>
        <taxon>Teleostei</taxon>
        <taxon>Neoteleostei</taxon>
        <taxon>Acanthomorphata</taxon>
        <taxon>Carangaria</taxon>
        <taxon>Carangaria incertae sedis</taxon>
        <taxon>Centropomidae</taxon>
        <taxon>Lates</taxon>
    </lineage>
</organism>
<accession>A0AAD3RMG9</accession>
<dbReference type="GO" id="GO:0051301">
    <property type="term" value="P:cell division"/>
    <property type="evidence" value="ECO:0007669"/>
    <property type="project" value="UniProtKB-KW"/>
</dbReference>
<reference evidence="2" key="1">
    <citation type="submission" date="2022-08" db="EMBL/GenBank/DDBJ databases">
        <title>Genome sequencing of akame (Lates japonicus).</title>
        <authorList>
            <person name="Hashiguchi Y."/>
            <person name="Takahashi H."/>
        </authorList>
    </citation>
    <scope>NUCLEOTIDE SEQUENCE</scope>
    <source>
        <strain evidence="2">Kochi</strain>
    </source>
</reference>
<evidence type="ECO:0000256" key="1">
    <source>
        <dbReference type="SAM" id="MobiDB-lite"/>
    </source>
</evidence>
<keyword evidence="2" id="KW-0132">Cell division</keyword>
<keyword evidence="3" id="KW-1185">Reference proteome</keyword>
<protein>
    <submittedName>
        <fullName evidence="2">Cell division cycle-associated protein 2 isoform X1</fullName>
    </submittedName>
</protein>
<proteinExistence type="predicted"/>
<dbReference type="Proteomes" id="UP001279410">
    <property type="component" value="Unassembled WGS sequence"/>
</dbReference>
<comment type="caution">
    <text evidence="2">The sequence shown here is derived from an EMBL/GenBank/DDBJ whole genome shotgun (WGS) entry which is preliminary data.</text>
</comment>
<gene>
    <name evidence="2" type="ORF">AKAME5_002526300</name>
</gene>
<feature type="non-terminal residue" evidence="2">
    <location>
        <position position="1"/>
    </location>
</feature>
<dbReference type="EMBL" id="BRZM01001897">
    <property type="protein sequence ID" value="GLD73937.1"/>
    <property type="molecule type" value="Genomic_DNA"/>
</dbReference>